<accession>A0A658KBM5</accession>
<gene>
    <name evidence="1" type="ORF">ALP66_05056</name>
</gene>
<name>A0A658KBM5_PSEA0</name>
<evidence type="ECO:0000313" key="2">
    <source>
        <dbReference type="Proteomes" id="UP000270873"/>
    </source>
</evidence>
<proteinExistence type="predicted"/>
<dbReference type="Proteomes" id="UP000270873">
    <property type="component" value="Unassembled WGS sequence"/>
</dbReference>
<sequence length="68" mass="7975">LSMTFRKPSLQRFTHKDYINSGRYDRAEAIASPILTLKAWQRDMQEAHAAGDWDRFMEIAVAHRQNII</sequence>
<feature type="non-terminal residue" evidence="1">
    <location>
        <position position="68"/>
    </location>
</feature>
<evidence type="ECO:0000313" key="1">
    <source>
        <dbReference type="EMBL" id="RMS48549.1"/>
    </source>
</evidence>
<dbReference type="AlphaFoldDB" id="A0A658KBM5"/>
<feature type="non-terminal residue" evidence="1">
    <location>
        <position position="1"/>
    </location>
</feature>
<reference evidence="1 2" key="1">
    <citation type="submission" date="2018-08" db="EMBL/GenBank/DDBJ databases">
        <title>Recombination of ecologically and evolutionarily significant loci maintains genetic cohesion in the Pseudomonas syringae species complex.</title>
        <authorList>
            <person name="Dillon M."/>
            <person name="Thakur S."/>
            <person name="Almeida R.N.D."/>
            <person name="Weir B.S."/>
            <person name="Guttman D.S."/>
        </authorList>
    </citation>
    <scope>NUCLEOTIDE SEQUENCE [LARGE SCALE GENOMIC DNA]</scope>
    <source>
        <strain evidence="1 2">ICMP 7847</strain>
    </source>
</reference>
<organism evidence="1 2">
    <name type="scientific">Pseudomonas amygdali pv. photiniae</name>
    <dbReference type="NCBI Taxonomy" id="251724"/>
    <lineage>
        <taxon>Bacteria</taxon>
        <taxon>Pseudomonadati</taxon>
        <taxon>Pseudomonadota</taxon>
        <taxon>Gammaproteobacteria</taxon>
        <taxon>Pseudomonadales</taxon>
        <taxon>Pseudomonadaceae</taxon>
        <taxon>Pseudomonas</taxon>
        <taxon>Pseudomonas amygdali</taxon>
    </lineage>
</organism>
<dbReference type="EMBL" id="RBSP01000382">
    <property type="protein sequence ID" value="RMS48549.1"/>
    <property type="molecule type" value="Genomic_DNA"/>
</dbReference>
<comment type="caution">
    <text evidence="1">The sequence shown here is derived from an EMBL/GenBank/DDBJ whole genome shotgun (WGS) entry which is preliminary data.</text>
</comment>
<protein>
    <submittedName>
        <fullName evidence="1">Uncharacterized protein</fullName>
    </submittedName>
</protein>